<comment type="catalytic activity">
    <reaction evidence="14">
        <text>L-aspartate + ATP = 4-phospho-L-aspartate + ADP</text>
        <dbReference type="Rhea" id="RHEA:23776"/>
        <dbReference type="ChEBI" id="CHEBI:29991"/>
        <dbReference type="ChEBI" id="CHEBI:30616"/>
        <dbReference type="ChEBI" id="CHEBI:57535"/>
        <dbReference type="ChEBI" id="CHEBI:456216"/>
        <dbReference type="EC" id="2.7.2.4"/>
    </reaction>
    <physiologicalReaction direction="left-to-right" evidence="14">
        <dbReference type="Rhea" id="RHEA:23777"/>
    </physiologicalReaction>
</comment>
<evidence type="ECO:0000256" key="10">
    <source>
        <dbReference type="ARBA" id="ARBA00023027"/>
    </source>
</evidence>
<dbReference type="GO" id="GO:0009088">
    <property type="term" value="P:threonine biosynthetic process"/>
    <property type="evidence" value="ECO:0007669"/>
    <property type="project" value="UniProtKB-UniPathway"/>
</dbReference>
<comment type="pathway">
    <text evidence="12">Amino-acid biosynthesis.</text>
</comment>
<evidence type="ECO:0000256" key="9">
    <source>
        <dbReference type="ARBA" id="ARBA00023002"/>
    </source>
</evidence>
<evidence type="ECO:0000313" key="19">
    <source>
        <dbReference type="Proteomes" id="UP000030745"/>
    </source>
</evidence>
<keyword evidence="6" id="KW-0418">Kinase</keyword>
<evidence type="ECO:0000313" key="18">
    <source>
        <dbReference type="EMBL" id="KDO32751.1"/>
    </source>
</evidence>
<evidence type="ECO:0000256" key="6">
    <source>
        <dbReference type="ARBA" id="ARBA00022777"/>
    </source>
</evidence>
<dbReference type="OMA" id="HLNHHEA"/>
<evidence type="ECO:0000256" key="4">
    <source>
        <dbReference type="ARBA" id="ARBA00022723"/>
    </source>
</evidence>
<evidence type="ECO:0000256" key="7">
    <source>
        <dbReference type="ARBA" id="ARBA00022840"/>
    </source>
</evidence>
<dbReference type="PROSITE" id="PS00324">
    <property type="entry name" value="ASPARTOKINASE"/>
    <property type="match status" value="1"/>
</dbReference>
<dbReference type="RefSeq" id="XP_012196415.1">
    <property type="nucleotide sequence ID" value="XM_012341025.1"/>
</dbReference>
<keyword evidence="9" id="KW-0560">Oxidoreductase</keyword>
<dbReference type="AlphaFoldDB" id="A0A067D1Z3"/>
<keyword evidence="4" id="KW-0479">Metal-binding</keyword>
<evidence type="ECO:0000256" key="8">
    <source>
        <dbReference type="ARBA" id="ARBA00022857"/>
    </source>
</evidence>
<reference evidence="18 19" key="1">
    <citation type="journal article" date="2013" name="PLoS Genet.">
        <title>Distinctive expansion of potential virulence genes in the genome of the oomycete fish pathogen Saprolegnia parasitica.</title>
        <authorList>
            <person name="Jiang R.H."/>
            <person name="de Bruijn I."/>
            <person name="Haas B.J."/>
            <person name="Belmonte R."/>
            <person name="Lobach L."/>
            <person name="Christie J."/>
            <person name="van den Ackerveken G."/>
            <person name="Bottin A."/>
            <person name="Bulone V."/>
            <person name="Diaz-Moreno S.M."/>
            <person name="Dumas B."/>
            <person name="Fan L."/>
            <person name="Gaulin E."/>
            <person name="Govers F."/>
            <person name="Grenville-Briggs L.J."/>
            <person name="Horner N.R."/>
            <person name="Levin J.Z."/>
            <person name="Mammella M."/>
            <person name="Meijer H.J."/>
            <person name="Morris P."/>
            <person name="Nusbaum C."/>
            <person name="Oome S."/>
            <person name="Phillips A.J."/>
            <person name="van Rooyen D."/>
            <person name="Rzeszutek E."/>
            <person name="Saraiva M."/>
            <person name="Secombes C.J."/>
            <person name="Seidl M.F."/>
            <person name="Snel B."/>
            <person name="Stassen J.H."/>
            <person name="Sykes S."/>
            <person name="Tripathy S."/>
            <person name="van den Berg H."/>
            <person name="Vega-Arreguin J.C."/>
            <person name="Wawra S."/>
            <person name="Young S.K."/>
            <person name="Zeng Q."/>
            <person name="Dieguez-Uribeondo J."/>
            <person name="Russ C."/>
            <person name="Tyler B.M."/>
            <person name="van West P."/>
        </authorList>
    </citation>
    <scope>NUCLEOTIDE SEQUENCE [LARGE SCALE GENOMIC DNA]</scope>
    <source>
        <strain evidence="18 19">CBS 223.65</strain>
    </source>
</reference>
<dbReference type="Gene3D" id="3.40.1160.10">
    <property type="entry name" value="Acetylglutamate kinase-like"/>
    <property type="match status" value="1"/>
</dbReference>
<protein>
    <submittedName>
        <fullName evidence="18">Uncharacterized protein</fullName>
    </submittedName>
</protein>
<evidence type="ECO:0000259" key="16">
    <source>
        <dbReference type="Pfam" id="PF00742"/>
    </source>
</evidence>
<dbReference type="InterPro" id="IPR018042">
    <property type="entry name" value="Aspartate_kinase_CS"/>
</dbReference>
<gene>
    <name evidence="18" type="ORF">SPRG_02449</name>
</gene>
<dbReference type="InterPro" id="IPR054352">
    <property type="entry name" value="ACT_Aspartokinase"/>
</dbReference>
<dbReference type="Gene3D" id="3.30.360.10">
    <property type="entry name" value="Dihydrodipicolinate Reductase, domain 2"/>
    <property type="match status" value="1"/>
</dbReference>
<keyword evidence="8" id="KW-0521">NADP</keyword>
<dbReference type="STRING" id="695850.A0A067D1Z3"/>
<sequence length="906" mass="96372">MFGFTSPSASIAMPWPPSADALPPLDLASPALDHARGARNVYKFGGTSVGSPDRLFQLVSLVKAERRRVIAVVVSAMAKNTDLLLDAAALAAAGNIDAALLLIDRVQAITVQNANVTQTRILGDGHASFADMTDEIIAFHVPLRQLLLGMSLLREKTQAALDTILSFGERISATIVAVQSTVDGERCPCCFVDARTWVTTDATFGSAAVDFEASKTKLLALATTWGDRLPVITGFIGQSTCGRTTTLGRNGSDYTATIIGASLQADYVVINTDISGVMTADPRIVQSATSVGHLSHHEALELAIYGTRMFHTRTMLPLIKSGVTMLIRNTMDPHGGGTYISGLSTIDKAVTCTTSLENLSLIEVRTRILQEGDRSELGYTNVGARVVQCLEQHRVSIWLSIRAAHGQSISIVVPAAQEELSRRAIADELKLELERNEVDALNVESPVTMLSIVGEKLNKASTNGAKMFSALASAGVDVLAVGQGTSSRSLSCIIQGAQTKLAVRRVHDAFNVSTMVVSIVLLGCNRISLAVLDKLEEQAETYRQRHNVAFHIVGFGSRCAGFQFNARGLATADMRATIGSCMTPPVLGSAPSYHHSSGAAAHALPSAADLAALRDLSCPILVDCSGWSDNGELYAQCLANEIHVVVSNSVSANALPATTSLNIAAPKRLNPSPCFFLYNAALGASLPVLDTLANLLQTGDQLQRVDAALSGCLGYIADQVMQGHALSTAVQSAWDKGYMEANPLVDLSGADMQQKIKLFARALGVQLDLDHIAVTPFVPAEILDQVRWEQNTVEIGRLISVLQTYDATFAATFVDPARRDGKRVRYVAAVELDALGTVRASVEPQVVDEAHPAFRTQKDEISVGFTTVEYSYRPLTLTGSGTGGSASATGVVRDILTIAKHLQGNA</sequence>
<dbReference type="VEuPathDB" id="FungiDB:SPRG_02449"/>
<feature type="domain" description="Homoserine dehydrogenase catalytic" evidence="16">
    <location>
        <begin position="687"/>
        <end position="896"/>
    </location>
</feature>
<dbReference type="KEGG" id="spar:SPRG_02449"/>
<name>A0A067D1Z3_SAPPC</name>
<feature type="domain" description="Aspartokinase ACT" evidence="17">
    <location>
        <begin position="450"/>
        <end position="510"/>
    </location>
</feature>
<evidence type="ECO:0000259" key="17">
    <source>
        <dbReference type="Pfam" id="PF22468"/>
    </source>
</evidence>
<keyword evidence="10" id="KW-0520">NAD</keyword>
<dbReference type="GO" id="GO:0004412">
    <property type="term" value="F:homoserine dehydrogenase activity"/>
    <property type="evidence" value="ECO:0007669"/>
    <property type="project" value="InterPro"/>
</dbReference>
<dbReference type="GO" id="GO:0004072">
    <property type="term" value="F:aspartate kinase activity"/>
    <property type="evidence" value="ECO:0007669"/>
    <property type="project" value="UniProtKB-EC"/>
</dbReference>
<dbReference type="GeneID" id="24125004"/>
<dbReference type="Gene3D" id="3.30.2130.10">
    <property type="entry name" value="VC0802-like"/>
    <property type="match status" value="1"/>
</dbReference>
<dbReference type="InterPro" id="IPR011147">
    <property type="entry name" value="Bifunc_Aspkin/hSer_DH"/>
</dbReference>
<evidence type="ECO:0000256" key="3">
    <source>
        <dbReference type="ARBA" id="ARBA00022679"/>
    </source>
</evidence>
<keyword evidence="19" id="KW-1185">Reference proteome</keyword>
<proteinExistence type="inferred from homology"/>
<dbReference type="Gene3D" id="1.20.120.1320">
    <property type="entry name" value="Aspartokinase, catalytic domain"/>
    <property type="match status" value="1"/>
</dbReference>
<dbReference type="Proteomes" id="UP000030745">
    <property type="component" value="Unassembled WGS sequence"/>
</dbReference>
<feature type="domain" description="Aspartate/glutamate/uridylate kinase" evidence="15">
    <location>
        <begin position="39"/>
        <end position="329"/>
    </location>
</feature>
<dbReference type="GO" id="GO:0046872">
    <property type="term" value="F:metal ion binding"/>
    <property type="evidence" value="ECO:0007669"/>
    <property type="project" value="UniProtKB-KW"/>
</dbReference>
<dbReference type="OrthoDB" id="67851at2759"/>
<dbReference type="SUPFAM" id="SSF55021">
    <property type="entry name" value="ACT-like"/>
    <property type="match status" value="1"/>
</dbReference>
<dbReference type="PANTHER" id="PTHR43070">
    <property type="match status" value="1"/>
</dbReference>
<dbReference type="UniPathway" id="UPA00051">
    <property type="reaction ID" value="UER00465"/>
</dbReference>
<evidence type="ECO:0000256" key="11">
    <source>
        <dbReference type="ARBA" id="ARBA00023053"/>
    </source>
</evidence>
<evidence type="ECO:0000256" key="13">
    <source>
        <dbReference type="ARBA" id="ARBA00044938"/>
    </source>
</evidence>
<dbReference type="InterPro" id="IPR045865">
    <property type="entry name" value="ACT-like_dom_sf"/>
</dbReference>
<dbReference type="InterPro" id="IPR042199">
    <property type="entry name" value="AsparK_Bifunc_asparK/hSer_DH"/>
</dbReference>
<dbReference type="SUPFAM" id="SSF53633">
    <property type="entry name" value="Carbamate kinase-like"/>
    <property type="match status" value="1"/>
</dbReference>
<comment type="function">
    <text evidence="13">Bifunctional aspartate kinase and homoserine dehydrogenase that catalyzes the first and the third steps toward the synthesis of lysine, methionine and threonine from aspartate.</text>
</comment>
<dbReference type="PANTHER" id="PTHR43070:SF3">
    <property type="entry name" value="HOMOSERINE DEHYDROGENASE"/>
    <property type="match status" value="1"/>
</dbReference>
<dbReference type="UniPathway" id="UPA00050">
    <property type="reaction ID" value="UER00063"/>
</dbReference>
<dbReference type="NCBIfam" id="TIGR00657">
    <property type="entry name" value="asp_kinases"/>
    <property type="match status" value="1"/>
</dbReference>
<comment type="similarity">
    <text evidence="1">In the C-terminal section; belongs to the homoserine dehydrogenase family.</text>
</comment>
<dbReference type="InterPro" id="IPR036393">
    <property type="entry name" value="AceGlu_kinase-like_sf"/>
</dbReference>
<evidence type="ECO:0000259" key="15">
    <source>
        <dbReference type="Pfam" id="PF00696"/>
    </source>
</evidence>
<keyword evidence="5" id="KW-0547">Nucleotide-binding</keyword>
<keyword evidence="7" id="KW-0067">ATP-binding</keyword>
<dbReference type="InterPro" id="IPR001341">
    <property type="entry name" value="Asp_kinase"/>
</dbReference>
<organism evidence="18 19">
    <name type="scientific">Saprolegnia parasitica (strain CBS 223.65)</name>
    <dbReference type="NCBI Taxonomy" id="695850"/>
    <lineage>
        <taxon>Eukaryota</taxon>
        <taxon>Sar</taxon>
        <taxon>Stramenopiles</taxon>
        <taxon>Oomycota</taxon>
        <taxon>Saprolegniomycetes</taxon>
        <taxon>Saprolegniales</taxon>
        <taxon>Saprolegniaceae</taxon>
        <taxon>Saprolegnia</taxon>
    </lineage>
</organism>
<dbReference type="Pfam" id="PF22468">
    <property type="entry name" value="ACT_9"/>
    <property type="match status" value="1"/>
</dbReference>
<dbReference type="InterPro" id="IPR036291">
    <property type="entry name" value="NAD(P)-bd_dom_sf"/>
</dbReference>
<keyword evidence="3" id="KW-0808">Transferase</keyword>
<accession>A0A067D1Z3</accession>
<evidence type="ECO:0000256" key="5">
    <source>
        <dbReference type="ARBA" id="ARBA00022741"/>
    </source>
</evidence>
<dbReference type="Pfam" id="PF00696">
    <property type="entry name" value="AA_kinase"/>
    <property type="match status" value="1"/>
</dbReference>
<dbReference type="SUPFAM" id="SSF51735">
    <property type="entry name" value="NAD(P)-binding Rossmann-fold domains"/>
    <property type="match status" value="1"/>
</dbReference>
<dbReference type="SUPFAM" id="SSF55347">
    <property type="entry name" value="Glyceraldehyde-3-phosphate dehydrogenase-like, C-terminal domain"/>
    <property type="match status" value="1"/>
</dbReference>
<dbReference type="CDD" id="cd04892">
    <property type="entry name" value="ACT_AK-like_2"/>
    <property type="match status" value="1"/>
</dbReference>
<evidence type="ECO:0000256" key="12">
    <source>
        <dbReference type="ARBA" id="ARBA00029440"/>
    </source>
</evidence>
<evidence type="ECO:0000256" key="1">
    <source>
        <dbReference type="ARBA" id="ARBA00007952"/>
    </source>
</evidence>
<dbReference type="Pfam" id="PF00742">
    <property type="entry name" value="Homoserine_dh"/>
    <property type="match status" value="1"/>
</dbReference>
<evidence type="ECO:0000256" key="14">
    <source>
        <dbReference type="ARBA" id="ARBA00048561"/>
    </source>
</evidence>
<dbReference type="GO" id="GO:0005524">
    <property type="term" value="F:ATP binding"/>
    <property type="evidence" value="ECO:0007669"/>
    <property type="project" value="UniProtKB-KW"/>
</dbReference>
<dbReference type="InterPro" id="IPR001342">
    <property type="entry name" value="HDH_cat"/>
</dbReference>
<keyword evidence="11" id="KW-0915">Sodium</keyword>
<evidence type="ECO:0000256" key="2">
    <source>
        <dbReference type="ARBA" id="ARBA00010046"/>
    </source>
</evidence>
<comment type="similarity">
    <text evidence="2">In the N-terminal section; belongs to the aspartokinase family.</text>
</comment>
<dbReference type="Gene3D" id="3.40.50.720">
    <property type="entry name" value="NAD(P)-binding Rossmann-like Domain"/>
    <property type="match status" value="1"/>
</dbReference>
<dbReference type="InterPro" id="IPR001048">
    <property type="entry name" value="Asp/Glu/Uridylate_kinase"/>
</dbReference>
<dbReference type="EMBL" id="KK583194">
    <property type="protein sequence ID" value="KDO32751.1"/>
    <property type="molecule type" value="Genomic_DNA"/>
</dbReference>